<dbReference type="EMBL" id="LGRX02005977">
    <property type="protein sequence ID" value="KAK3277681.1"/>
    <property type="molecule type" value="Genomic_DNA"/>
</dbReference>
<feature type="region of interest" description="Disordered" evidence="2">
    <location>
        <begin position="53"/>
        <end position="106"/>
    </location>
</feature>
<dbReference type="Proteomes" id="UP001190700">
    <property type="component" value="Unassembled WGS sequence"/>
</dbReference>
<dbReference type="AlphaFoldDB" id="A0AAE0LA07"/>
<name>A0AAE0LA07_9CHLO</name>
<evidence type="ECO:0000313" key="3">
    <source>
        <dbReference type="EMBL" id="KAK3277681.1"/>
    </source>
</evidence>
<organism evidence="3 4">
    <name type="scientific">Cymbomonas tetramitiformis</name>
    <dbReference type="NCBI Taxonomy" id="36881"/>
    <lineage>
        <taxon>Eukaryota</taxon>
        <taxon>Viridiplantae</taxon>
        <taxon>Chlorophyta</taxon>
        <taxon>Pyramimonadophyceae</taxon>
        <taxon>Pyramimonadales</taxon>
        <taxon>Pyramimonadaceae</taxon>
        <taxon>Cymbomonas</taxon>
    </lineage>
</organism>
<reference evidence="3 4" key="1">
    <citation type="journal article" date="2015" name="Genome Biol. Evol.">
        <title>Comparative Genomics of a Bacterivorous Green Alga Reveals Evolutionary Causalities and Consequences of Phago-Mixotrophic Mode of Nutrition.</title>
        <authorList>
            <person name="Burns J.A."/>
            <person name="Paasch A."/>
            <person name="Narechania A."/>
            <person name="Kim E."/>
        </authorList>
    </citation>
    <scope>NUCLEOTIDE SEQUENCE [LARGE SCALE GENOMIC DNA]</scope>
    <source>
        <strain evidence="3 4">PLY_AMNH</strain>
    </source>
</reference>
<feature type="coiled-coil region" evidence="1">
    <location>
        <begin position="154"/>
        <end position="188"/>
    </location>
</feature>
<gene>
    <name evidence="3" type="ORF">CYMTET_14327</name>
</gene>
<evidence type="ECO:0000256" key="2">
    <source>
        <dbReference type="SAM" id="MobiDB-lite"/>
    </source>
</evidence>
<feature type="coiled-coil region" evidence="1">
    <location>
        <begin position="229"/>
        <end position="256"/>
    </location>
</feature>
<proteinExistence type="predicted"/>
<accession>A0AAE0LA07</accession>
<keyword evidence="1" id="KW-0175">Coiled coil</keyword>
<sequence>MRHRLGFAARRPGGALCQSSTLQLEVSRSRDVPGKAPVGKASHVAQLVGQFEEAASPAPAEQHLRPRAASTSDMDPEQDATEWMSVSDGAPLGLEDVSRTDDAYGDAPSVANSAVAAEDLLQPTRESGPMGASASRPGGASPLTCANVESVALRAEVAETAEAGREQMEELLQKEMEARERLELLLYEERARAEEEHSNCLRLEEMLAALTGTGDDDADPGDTGSTDYLIMIYRRMREAEQAREEAQHQKSKVVAQCGAERAARCMAEGVLQSLKALLAQSQLKEPAIFSPGRDQSPAAQILCQMSAMLGQLQIVGNSSLEDTAA</sequence>
<comment type="caution">
    <text evidence="3">The sequence shown here is derived from an EMBL/GenBank/DDBJ whole genome shotgun (WGS) entry which is preliminary data.</text>
</comment>
<evidence type="ECO:0000256" key="1">
    <source>
        <dbReference type="SAM" id="Coils"/>
    </source>
</evidence>
<keyword evidence="4" id="KW-1185">Reference proteome</keyword>
<protein>
    <submittedName>
        <fullName evidence="3">Uncharacterized protein</fullName>
    </submittedName>
</protein>
<evidence type="ECO:0000313" key="4">
    <source>
        <dbReference type="Proteomes" id="UP001190700"/>
    </source>
</evidence>